<dbReference type="InterPro" id="IPR051806">
    <property type="entry name" value="HAD-like_SPP"/>
</dbReference>
<dbReference type="EMBL" id="MAEL01000062">
    <property type="protein sequence ID" value="KAF1301058.1"/>
    <property type="molecule type" value="Genomic_DNA"/>
</dbReference>
<dbReference type="InterPro" id="IPR036412">
    <property type="entry name" value="HAD-like_sf"/>
</dbReference>
<keyword evidence="2" id="KW-1185">Reference proteome</keyword>
<dbReference type="Gene3D" id="1.10.150.240">
    <property type="entry name" value="Putative phosphatase, domain 2"/>
    <property type="match status" value="1"/>
</dbReference>
<dbReference type="NCBIfam" id="TIGR01509">
    <property type="entry name" value="HAD-SF-IA-v3"/>
    <property type="match status" value="1"/>
</dbReference>
<reference evidence="1 2" key="1">
    <citation type="submission" date="2016-06" db="EMBL/GenBank/DDBJ databases">
        <title>Four novel species of enterococci isolated from chicken manure.</title>
        <authorList>
            <person name="Van Tyne D."/>
        </authorList>
    </citation>
    <scope>NUCLEOTIDE SEQUENCE [LARGE SCALE GENOMIC DNA]</scope>
    <source>
        <strain evidence="1 2">CU12B</strain>
    </source>
</reference>
<dbReference type="SUPFAM" id="SSF56784">
    <property type="entry name" value="HAD-like"/>
    <property type="match status" value="1"/>
</dbReference>
<evidence type="ECO:0000313" key="1">
    <source>
        <dbReference type="EMBL" id="KAF1301058.1"/>
    </source>
</evidence>
<sequence>MFDNVIFDMDGVLIDSEEYFFKRRMAFFDEQGLEPGSRKLTDYIGLTEAGIWQTLVPEKKQRQHLKEAYQQYRQKHPIDFPKALRSDVKLVLSELKKREKKIALASSSARQQIETMLATCELTPYFDFIISGDEVTKSKPHPEIYQVSAKQFGGQSLAVEDSTVGIRSAKAAGLYTVALTQQFTVDQSAADRQISRLTDLLTIV</sequence>
<dbReference type="Pfam" id="PF13419">
    <property type="entry name" value="HAD_2"/>
    <property type="match status" value="1"/>
</dbReference>
<dbReference type="SFLD" id="SFLDG01129">
    <property type="entry name" value="C1.5:_HAD__Beta-PGM__Phosphata"/>
    <property type="match status" value="1"/>
</dbReference>
<dbReference type="InterPro" id="IPR023198">
    <property type="entry name" value="PGP-like_dom2"/>
</dbReference>
<dbReference type="Proteomes" id="UP000782705">
    <property type="component" value="Unassembled WGS sequence"/>
</dbReference>
<evidence type="ECO:0000313" key="2">
    <source>
        <dbReference type="Proteomes" id="UP000782705"/>
    </source>
</evidence>
<dbReference type="InterPro" id="IPR023214">
    <property type="entry name" value="HAD_sf"/>
</dbReference>
<proteinExistence type="predicted"/>
<protein>
    <submittedName>
        <fullName evidence="1">Haloacid dehalogenase</fullName>
    </submittedName>
</protein>
<dbReference type="PANTHER" id="PTHR43481">
    <property type="entry name" value="FRUCTOSE-1-PHOSPHATE PHOSPHATASE"/>
    <property type="match status" value="1"/>
</dbReference>
<name>A0ABQ6YVE4_9ENTE</name>
<dbReference type="SFLD" id="SFLDS00003">
    <property type="entry name" value="Haloacid_Dehalogenase"/>
    <property type="match status" value="1"/>
</dbReference>
<dbReference type="InterPro" id="IPR041492">
    <property type="entry name" value="HAD_2"/>
</dbReference>
<dbReference type="SFLD" id="SFLDG01135">
    <property type="entry name" value="C1.5.6:_HAD__Beta-PGM__Phospha"/>
    <property type="match status" value="1"/>
</dbReference>
<dbReference type="RefSeq" id="WP_161903380.1">
    <property type="nucleotide sequence ID" value="NZ_MAEL01000062.1"/>
</dbReference>
<dbReference type="Gene3D" id="3.40.50.1000">
    <property type="entry name" value="HAD superfamily/HAD-like"/>
    <property type="match status" value="1"/>
</dbReference>
<organism evidence="1 2">
    <name type="scientific">Candidatus Enterococcus willemsii</name>
    <dbReference type="NCBI Taxonomy" id="1857215"/>
    <lineage>
        <taxon>Bacteria</taxon>
        <taxon>Bacillati</taxon>
        <taxon>Bacillota</taxon>
        <taxon>Bacilli</taxon>
        <taxon>Lactobacillales</taxon>
        <taxon>Enterococcaceae</taxon>
        <taxon>Enterococcus</taxon>
    </lineage>
</organism>
<gene>
    <name evidence="1" type="ORF">BAU17_09560</name>
</gene>
<comment type="caution">
    <text evidence="1">The sequence shown here is derived from an EMBL/GenBank/DDBJ whole genome shotgun (WGS) entry which is preliminary data.</text>
</comment>
<dbReference type="PANTHER" id="PTHR43481:SF4">
    <property type="entry name" value="GLYCEROL-1-PHOSPHATE PHOSPHOHYDROLASE 1-RELATED"/>
    <property type="match status" value="1"/>
</dbReference>
<dbReference type="InterPro" id="IPR006439">
    <property type="entry name" value="HAD-SF_hydro_IA"/>
</dbReference>
<accession>A0ABQ6YVE4</accession>